<dbReference type="AlphaFoldDB" id="A0A0B8ZK07"/>
<name>A0A0B8ZK07_9SPHN</name>
<gene>
    <name evidence="1" type="ORF">NJ75_03709</name>
</gene>
<accession>A0A0B8ZK07</accession>
<dbReference type="STRING" id="48936.NJ75_03709"/>
<proteinExistence type="predicted"/>
<keyword evidence="2" id="KW-1185">Reference proteome</keyword>
<evidence type="ECO:0000313" key="2">
    <source>
        <dbReference type="Proteomes" id="UP000031338"/>
    </source>
</evidence>
<dbReference type="EMBL" id="JRVC01000022">
    <property type="protein sequence ID" value="KHS43400.1"/>
    <property type="molecule type" value="Genomic_DNA"/>
</dbReference>
<evidence type="ECO:0000313" key="1">
    <source>
        <dbReference type="EMBL" id="KHS43400.1"/>
    </source>
</evidence>
<comment type="caution">
    <text evidence="1">The sequence shown here is derived from an EMBL/GenBank/DDBJ whole genome shotgun (WGS) entry which is preliminary data.</text>
</comment>
<dbReference type="PATRIC" id="fig|48936.3.peg.3740"/>
<organism evidence="1 2">
    <name type="scientific">Novosphingobium subterraneum</name>
    <dbReference type="NCBI Taxonomy" id="48936"/>
    <lineage>
        <taxon>Bacteria</taxon>
        <taxon>Pseudomonadati</taxon>
        <taxon>Pseudomonadota</taxon>
        <taxon>Alphaproteobacteria</taxon>
        <taxon>Sphingomonadales</taxon>
        <taxon>Sphingomonadaceae</taxon>
        <taxon>Novosphingobium</taxon>
    </lineage>
</organism>
<dbReference type="Proteomes" id="UP000031338">
    <property type="component" value="Unassembled WGS sequence"/>
</dbReference>
<protein>
    <submittedName>
        <fullName evidence="1">Uncharacterized protein</fullName>
    </submittedName>
</protein>
<dbReference type="RefSeq" id="WP_156135856.1">
    <property type="nucleotide sequence ID" value="NZ_JRVC01000022.1"/>
</dbReference>
<reference evidence="1 2" key="1">
    <citation type="submission" date="2014-10" db="EMBL/GenBank/DDBJ databases">
        <title>Draft genome sequence of Novosphingobium subterraneum DSM 12447.</title>
        <authorList>
            <person name="Gan H.M."/>
            <person name="Gan H.Y."/>
            <person name="Savka M.A."/>
        </authorList>
    </citation>
    <scope>NUCLEOTIDE SEQUENCE [LARGE SCALE GENOMIC DNA]</scope>
    <source>
        <strain evidence="1 2">DSM 12447</strain>
    </source>
</reference>
<sequence length="85" mass="9166">MSAKRHSGSIVPFPHPVVRAWVVVRVDGGFRGELVGGRDLLDDGPTATDVGTWQLVMQALVRRDVRQGLPIVQRPQVEVRGGAAA</sequence>